<name>A0ABS4QNB5_9NOCA</name>
<sequence length="79" mass="8632">MANPEFEFCEALVENIRDQITSNSTEAEVKELMLGIARNQGSFSDQRTAFVNENAPEIYAFITDGMGTQAICQALGVSP</sequence>
<comment type="caution">
    <text evidence="2">The sequence shown here is derived from an EMBL/GenBank/DDBJ whole genome shotgun (WGS) entry which is preliminary data.</text>
</comment>
<dbReference type="SUPFAM" id="SSF47862">
    <property type="entry name" value="Saposin"/>
    <property type="match status" value="1"/>
</dbReference>
<accession>A0ABS4QNB5</accession>
<organism evidence="2 3">
    <name type="scientific">Nocardia goodfellowii</name>
    <dbReference type="NCBI Taxonomy" id="882446"/>
    <lineage>
        <taxon>Bacteria</taxon>
        <taxon>Bacillati</taxon>
        <taxon>Actinomycetota</taxon>
        <taxon>Actinomycetes</taxon>
        <taxon>Mycobacteriales</taxon>
        <taxon>Nocardiaceae</taxon>
        <taxon>Nocardia</taxon>
    </lineage>
</organism>
<dbReference type="EMBL" id="JAGGMR010000001">
    <property type="protein sequence ID" value="MBP2192161.1"/>
    <property type="molecule type" value="Genomic_DNA"/>
</dbReference>
<feature type="domain" description="Saposin B type region 2" evidence="1">
    <location>
        <begin position="49"/>
        <end position="77"/>
    </location>
</feature>
<dbReference type="Pfam" id="PF03489">
    <property type="entry name" value="SapB_2"/>
    <property type="match status" value="1"/>
</dbReference>
<keyword evidence="3" id="KW-1185">Reference proteome</keyword>
<gene>
    <name evidence="2" type="ORF">BJ987_005062</name>
</gene>
<dbReference type="RefSeq" id="WP_209894814.1">
    <property type="nucleotide sequence ID" value="NZ_JAGGMR010000001.1"/>
</dbReference>
<dbReference type="Proteomes" id="UP001519325">
    <property type="component" value="Unassembled WGS sequence"/>
</dbReference>
<proteinExistence type="predicted"/>
<dbReference type="InterPro" id="IPR008138">
    <property type="entry name" value="SapB_2"/>
</dbReference>
<reference evidence="2 3" key="1">
    <citation type="submission" date="2021-03" db="EMBL/GenBank/DDBJ databases">
        <title>Sequencing the genomes of 1000 actinobacteria strains.</title>
        <authorList>
            <person name="Klenk H.-P."/>
        </authorList>
    </citation>
    <scope>NUCLEOTIDE SEQUENCE [LARGE SCALE GENOMIC DNA]</scope>
    <source>
        <strain evidence="2 3">DSM 45516</strain>
    </source>
</reference>
<protein>
    <recommendedName>
        <fullName evidence="1">Saposin B type region 2 domain-containing protein</fullName>
    </recommendedName>
</protein>
<evidence type="ECO:0000313" key="2">
    <source>
        <dbReference type="EMBL" id="MBP2192161.1"/>
    </source>
</evidence>
<evidence type="ECO:0000259" key="1">
    <source>
        <dbReference type="Pfam" id="PF03489"/>
    </source>
</evidence>
<dbReference type="Gene3D" id="1.10.225.10">
    <property type="entry name" value="Saposin-like"/>
    <property type="match status" value="1"/>
</dbReference>
<dbReference type="InterPro" id="IPR011001">
    <property type="entry name" value="Saposin-like"/>
</dbReference>
<evidence type="ECO:0000313" key="3">
    <source>
        <dbReference type="Proteomes" id="UP001519325"/>
    </source>
</evidence>